<protein>
    <submittedName>
        <fullName evidence="1">Uncharacterized protein</fullName>
    </submittedName>
</protein>
<dbReference type="EMBL" id="CM042058">
    <property type="protein sequence ID" value="KAI3684989.1"/>
    <property type="molecule type" value="Genomic_DNA"/>
</dbReference>
<evidence type="ECO:0000313" key="2">
    <source>
        <dbReference type="Proteomes" id="UP001055879"/>
    </source>
</evidence>
<accession>A0ACB8YGV8</accession>
<proteinExistence type="predicted"/>
<dbReference type="Proteomes" id="UP001055879">
    <property type="component" value="Linkage Group LG12"/>
</dbReference>
<reference evidence="2" key="1">
    <citation type="journal article" date="2022" name="Mol. Ecol. Resour.">
        <title>The genomes of chicory, endive, great burdock and yacon provide insights into Asteraceae palaeo-polyploidization history and plant inulin production.</title>
        <authorList>
            <person name="Fan W."/>
            <person name="Wang S."/>
            <person name="Wang H."/>
            <person name="Wang A."/>
            <person name="Jiang F."/>
            <person name="Liu H."/>
            <person name="Zhao H."/>
            <person name="Xu D."/>
            <person name="Zhang Y."/>
        </authorList>
    </citation>
    <scope>NUCLEOTIDE SEQUENCE [LARGE SCALE GENOMIC DNA]</scope>
    <source>
        <strain evidence="2">cv. Niubang</strain>
    </source>
</reference>
<comment type="caution">
    <text evidence="1">The sequence shown here is derived from an EMBL/GenBank/DDBJ whole genome shotgun (WGS) entry which is preliminary data.</text>
</comment>
<evidence type="ECO:0000313" key="1">
    <source>
        <dbReference type="EMBL" id="KAI3684989.1"/>
    </source>
</evidence>
<name>A0ACB8YGV8_ARCLA</name>
<organism evidence="1 2">
    <name type="scientific">Arctium lappa</name>
    <name type="common">Greater burdock</name>
    <name type="synonym">Lappa major</name>
    <dbReference type="NCBI Taxonomy" id="4217"/>
    <lineage>
        <taxon>Eukaryota</taxon>
        <taxon>Viridiplantae</taxon>
        <taxon>Streptophyta</taxon>
        <taxon>Embryophyta</taxon>
        <taxon>Tracheophyta</taxon>
        <taxon>Spermatophyta</taxon>
        <taxon>Magnoliopsida</taxon>
        <taxon>eudicotyledons</taxon>
        <taxon>Gunneridae</taxon>
        <taxon>Pentapetalae</taxon>
        <taxon>asterids</taxon>
        <taxon>campanulids</taxon>
        <taxon>Asterales</taxon>
        <taxon>Asteraceae</taxon>
        <taxon>Carduoideae</taxon>
        <taxon>Cardueae</taxon>
        <taxon>Arctiinae</taxon>
        <taxon>Arctium</taxon>
    </lineage>
</organism>
<gene>
    <name evidence="1" type="ORF">L6452_34219</name>
</gene>
<sequence>MTSIVANRYVFPASTLGYARGGTAGMVPKTHLTTYKVLVTLDGIRDGAPMVVKAEGLSIVISGNFSSSI</sequence>
<keyword evidence="2" id="KW-1185">Reference proteome</keyword>
<reference evidence="1 2" key="2">
    <citation type="journal article" date="2022" name="Mol. Ecol. Resour.">
        <title>The genomes of chicory, endive, great burdock and yacon provide insights into Asteraceae paleo-polyploidization history and plant inulin production.</title>
        <authorList>
            <person name="Fan W."/>
            <person name="Wang S."/>
            <person name="Wang H."/>
            <person name="Wang A."/>
            <person name="Jiang F."/>
            <person name="Liu H."/>
            <person name="Zhao H."/>
            <person name="Xu D."/>
            <person name="Zhang Y."/>
        </authorList>
    </citation>
    <scope>NUCLEOTIDE SEQUENCE [LARGE SCALE GENOMIC DNA]</scope>
    <source>
        <strain evidence="2">cv. Niubang</strain>
    </source>
</reference>